<sequence length="61" mass="6564">MSAPRLVLKGLQPAGARPDGMTTIKPQAGSISEGGAISWQDIRKELDSPGLIWRQAYEEAL</sequence>
<accession>A0ABY2D622</accession>
<reference evidence="2 3" key="1">
    <citation type="submission" date="2019-03" db="EMBL/GenBank/DDBJ databases">
        <title>Halomonas marinisediminis sp. nov., a moderately halophilic bacterium isolated from the Bohai Gulf.</title>
        <authorList>
            <person name="Ji X."/>
        </authorList>
    </citation>
    <scope>NUCLEOTIDE SEQUENCE [LARGE SCALE GENOMIC DNA]</scope>
    <source>
        <strain evidence="2 3">204</strain>
    </source>
</reference>
<dbReference type="RefSeq" id="WP_132043428.1">
    <property type="nucleotide sequence ID" value="NZ_SLTR01000012.1"/>
</dbReference>
<evidence type="ECO:0000313" key="3">
    <source>
        <dbReference type="Proteomes" id="UP000294823"/>
    </source>
</evidence>
<dbReference type="Proteomes" id="UP000294823">
    <property type="component" value="Unassembled WGS sequence"/>
</dbReference>
<comment type="caution">
    <text evidence="2">The sequence shown here is derived from an EMBL/GenBank/DDBJ whole genome shotgun (WGS) entry which is preliminary data.</text>
</comment>
<protein>
    <submittedName>
        <fullName evidence="2">Uncharacterized protein</fullName>
    </submittedName>
</protein>
<proteinExistence type="predicted"/>
<keyword evidence="3" id="KW-1185">Reference proteome</keyword>
<evidence type="ECO:0000256" key="1">
    <source>
        <dbReference type="SAM" id="MobiDB-lite"/>
    </source>
</evidence>
<evidence type="ECO:0000313" key="2">
    <source>
        <dbReference type="EMBL" id="TDB02212.1"/>
    </source>
</evidence>
<feature type="region of interest" description="Disordered" evidence="1">
    <location>
        <begin position="1"/>
        <end position="32"/>
    </location>
</feature>
<dbReference type="EMBL" id="SLTR01000012">
    <property type="protein sequence ID" value="TDB02212.1"/>
    <property type="molecule type" value="Genomic_DNA"/>
</dbReference>
<gene>
    <name evidence="2" type="ORF">E0702_10090</name>
</gene>
<name>A0ABY2D622_9GAMM</name>
<organism evidence="2 3">
    <name type="scientific">Halomonas marinisediminis</name>
    <dbReference type="NCBI Taxonomy" id="2546095"/>
    <lineage>
        <taxon>Bacteria</taxon>
        <taxon>Pseudomonadati</taxon>
        <taxon>Pseudomonadota</taxon>
        <taxon>Gammaproteobacteria</taxon>
        <taxon>Oceanospirillales</taxon>
        <taxon>Halomonadaceae</taxon>
        <taxon>Halomonas</taxon>
    </lineage>
</organism>